<feature type="compositionally biased region" description="Basic residues" evidence="1">
    <location>
        <begin position="119"/>
        <end position="128"/>
    </location>
</feature>
<feature type="compositionally biased region" description="Polar residues" evidence="1">
    <location>
        <begin position="184"/>
        <end position="203"/>
    </location>
</feature>
<comment type="caution">
    <text evidence="2">The sequence shown here is derived from an EMBL/GenBank/DDBJ whole genome shotgun (WGS) entry which is preliminary data.</text>
</comment>
<dbReference type="GeneID" id="68104786"/>
<accession>A0AA88GEN9</accession>
<feature type="region of interest" description="Disordered" evidence="1">
    <location>
        <begin position="367"/>
        <end position="388"/>
    </location>
</feature>
<evidence type="ECO:0000313" key="3">
    <source>
        <dbReference type="Proteomes" id="UP000816034"/>
    </source>
</evidence>
<dbReference type="RefSeq" id="XP_044542403.1">
    <property type="nucleotide sequence ID" value="XM_044688087.1"/>
</dbReference>
<protein>
    <submittedName>
        <fullName evidence="2">Uncharacterized protein</fullName>
    </submittedName>
</protein>
<dbReference type="AlphaFoldDB" id="A0AA88GEN9"/>
<dbReference type="EMBL" id="PYSW02000058">
    <property type="protein sequence ID" value="KAG2373229.1"/>
    <property type="molecule type" value="Genomic_DNA"/>
</dbReference>
<feature type="compositionally biased region" description="Polar residues" evidence="1">
    <location>
        <begin position="18"/>
        <end position="39"/>
    </location>
</feature>
<feature type="compositionally biased region" description="Acidic residues" evidence="1">
    <location>
        <begin position="169"/>
        <end position="182"/>
    </location>
</feature>
<feature type="region of interest" description="Disordered" evidence="1">
    <location>
        <begin position="1"/>
        <end position="39"/>
    </location>
</feature>
<evidence type="ECO:0000313" key="2">
    <source>
        <dbReference type="EMBL" id="KAG2373229.1"/>
    </source>
</evidence>
<feature type="compositionally biased region" description="Polar residues" evidence="1">
    <location>
        <begin position="1"/>
        <end position="10"/>
    </location>
</feature>
<feature type="compositionally biased region" description="Low complexity" evidence="1">
    <location>
        <begin position="92"/>
        <end position="114"/>
    </location>
</feature>
<feature type="compositionally biased region" description="Polar residues" evidence="1">
    <location>
        <begin position="142"/>
        <end position="156"/>
    </location>
</feature>
<keyword evidence="3" id="KW-1185">Reference proteome</keyword>
<name>A0AA88GEN9_NAELO</name>
<sequence length="388" mass="43672">MLSSLAQYGSDSEDESFSAPTNNKNNAEKTNSAPSVVLNNNFKQAESLVTTSTKNQIQSDQDEVIIESIDDEVGVSNFNYKTISSTVINAPNNTENTNNTSRVNTSSSSSSTITAEGKRKTKQKKVSSTKKALLMKLAEHSLFNNPKDSSETTTATSKRKLFEEQERFLDDDDGDFNDEEDQMYYSTSKKQKSEAGSSSPFSDQETDNTDEMSNKLYLPKSKETMPLDDNEDEFNLGMDEEEEEEIYNNLKDVQDEQGTTNPKSIPEDILAEMKRQGIDVDQLGEVDIVDVGENGSSELVNLEVERRRALIEKHKREIYMTKDEQDALKQFNFTVEGAGNKHRVKVAKTKNQISFLAQQATGRELEMAERLEKSRQSNSSAKKKYGWR</sequence>
<evidence type="ECO:0000256" key="1">
    <source>
        <dbReference type="SAM" id="MobiDB-lite"/>
    </source>
</evidence>
<organism evidence="2 3">
    <name type="scientific">Naegleria lovaniensis</name>
    <name type="common">Amoeba</name>
    <dbReference type="NCBI Taxonomy" id="51637"/>
    <lineage>
        <taxon>Eukaryota</taxon>
        <taxon>Discoba</taxon>
        <taxon>Heterolobosea</taxon>
        <taxon>Tetramitia</taxon>
        <taxon>Eutetramitia</taxon>
        <taxon>Vahlkampfiidae</taxon>
        <taxon>Naegleria</taxon>
    </lineage>
</organism>
<reference evidence="2 3" key="1">
    <citation type="journal article" date="2018" name="BMC Genomics">
        <title>The genome of Naegleria lovaniensis, the basis for a comparative approach to unravel pathogenicity factors of the human pathogenic amoeba N. fowleri.</title>
        <authorList>
            <person name="Liechti N."/>
            <person name="Schurch N."/>
            <person name="Bruggmann R."/>
            <person name="Wittwer M."/>
        </authorList>
    </citation>
    <scope>NUCLEOTIDE SEQUENCE [LARGE SCALE GENOMIC DNA]</scope>
    <source>
        <strain evidence="2 3">ATCC 30569</strain>
    </source>
</reference>
<feature type="region of interest" description="Disordered" evidence="1">
    <location>
        <begin position="88"/>
        <end position="233"/>
    </location>
</feature>
<dbReference type="Proteomes" id="UP000816034">
    <property type="component" value="Unassembled WGS sequence"/>
</dbReference>
<gene>
    <name evidence="2" type="ORF">C9374_012332</name>
</gene>
<proteinExistence type="predicted"/>